<gene>
    <name evidence="2" type="ORF">GCM10023215_35130</name>
</gene>
<dbReference type="CDD" id="cd02440">
    <property type="entry name" value="AdoMet_MTases"/>
    <property type="match status" value="1"/>
</dbReference>
<dbReference type="Pfam" id="PF13649">
    <property type="entry name" value="Methyltransf_25"/>
    <property type="match status" value="1"/>
</dbReference>
<dbReference type="SUPFAM" id="SSF53335">
    <property type="entry name" value="S-adenosyl-L-methionine-dependent methyltransferases"/>
    <property type="match status" value="1"/>
</dbReference>
<dbReference type="InterPro" id="IPR029063">
    <property type="entry name" value="SAM-dependent_MTases_sf"/>
</dbReference>
<dbReference type="Gene3D" id="3.40.50.150">
    <property type="entry name" value="Vaccinia Virus protein VP39"/>
    <property type="match status" value="1"/>
</dbReference>
<dbReference type="InterPro" id="IPR041698">
    <property type="entry name" value="Methyltransf_25"/>
</dbReference>
<dbReference type="PANTHER" id="PTHR44068">
    <property type="entry name" value="ZGC:194242"/>
    <property type="match status" value="1"/>
</dbReference>
<feature type="domain" description="Methyltransferase" evidence="1">
    <location>
        <begin position="50"/>
        <end position="143"/>
    </location>
</feature>
<evidence type="ECO:0000259" key="1">
    <source>
        <dbReference type="Pfam" id="PF13649"/>
    </source>
</evidence>
<organism evidence="2 3">
    <name type="scientific">Pseudonocardia yuanmonensis</name>
    <dbReference type="NCBI Taxonomy" id="1095914"/>
    <lineage>
        <taxon>Bacteria</taxon>
        <taxon>Bacillati</taxon>
        <taxon>Actinomycetota</taxon>
        <taxon>Actinomycetes</taxon>
        <taxon>Pseudonocardiales</taxon>
        <taxon>Pseudonocardiaceae</taxon>
        <taxon>Pseudonocardia</taxon>
    </lineage>
</organism>
<dbReference type="InterPro" id="IPR050447">
    <property type="entry name" value="Erg6_SMT_methyltransf"/>
</dbReference>
<keyword evidence="3" id="KW-1185">Reference proteome</keyword>
<proteinExistence type="predicted"/>
<comment type="caution">
    <text evidence="2">The sequence shown here is derived from an EMBL/GenBank/DDBJ whole genome shotgun (WGS) entry which is preliminary data.</text>
</comment>
<evidence type="ECO:0000313" key="3">
    <source>
        <dbReference type="Proteomes" id="UP001500325"/>
    </source>
</evidence>
<name>A0ABP8WST2_9PSEU</name>
<sequence>MSLDLLRDPRSPRAAGYDPAWLVACDRGPNPLWLLEDLSVDLGLRPGMHVLDLGCGLGATSVFLVREFGVRVTAVDLHVPPDDVAAQTARSGVGEWVLPVRADARALPFARETFDAIVCIDAWEYFGTADGYLPYLVGFLRPGCALGVATPALRREVRELGGIPPHVRACVGGEALAWHTPEWWRFQWEATGLVEVVAARCQESGWRDWLTWTRVCAEHGDAAGAAPSLAMLEADGGELLSFALLAARRR</sequence>
<dbReference type="PANTHER" id="PTHR44068:SF11">
    <property type="entry name" value="GERANYL DIPHOSPHATE 2-C-METHYLTRANSFERASE"/>
    <property type="match status" value="1"/>
</dbReference>
<dbReference type="EMBL" id="BAABIC010000011">
    <property type="protein sequence ID" value="GAA4694486.1"/>
    <property type="molecule type" value="Genomic_DNA"/>
</dbReference>
<evidence type="ECO:0000313" key="2">
    <source>
        <dbReference type="EMBL" id="GAA4694486.1"/>
    </source>
</evidence>
<protein>
    <submittedName>
        <fullName evidence="2">Cyclopropane-fatty-acyl-phospholipid synthase family protein</fullName>
    </submittedName>
</protein>
<dbReference type="RefSeq" id="WP_345381646.1">
    <property type="nucleotide sequence ID" value="NZ_BAABIC010000011.1"/>
</dbReference>
<dbReference type="Proteomes" id="UP001500325">
    <property type="component" value="Unassembled WGS sequence"/>
</dbReference>
<accession>A0ABP8WST2</accession>
<reference evidence="3" key="1">
    <citation type="journal article" date="2019" name="Int. J. Syst. Evol. Microbiol.">
        <title>The Global Catalogue of Microorganisms (GCM) 10K type strain sequencing project: providing services to taxonomists for standard genome sequencing and annotation.</title>
        <authorList>
            <consortium name="The Broad Institute Genomics Platform"/>
            <consortium name="The Broad Institute Genome Sequencing Center for Infectious Disease"/>
            <person name="Wu L."/>
            <person name="Ma J."/>
        </authorList>
    </citation>
    <scope>NUCLEOTIDE SEQUENCE [LARGE SCALE GENOMIC DNA]</scope>
    <source>
        <strain evidence="3">JCM 18055</strain>
    </source>
</reference>